<evidence type="ECO:0000313" key="3">
    <source>
        <dbReference type="Proteomes" id="UP000284706"/>
    </source>
</evidence>
<evidence type="ECO:0000313" key="2">
    <source>
        <dbReference type="EMBL" id="PPQ97765.1"/>
    </source>
</evidence>
<accession>A0A409Y424</accession>
<dbReference type="EMBL" id="NHYE01001199">
    <property type="protein sequence ID" value="PPQ97765.1"/>
    <property type="molecule type" value="Genomic_DNA"/>
</dbReference>
<dbReference type="InParanoid" id="A0A409Y424"/>
<evidence type="ECO:0000256" key="1">
    <source>
        <dbReference type="SAM" id="MobiDB-lite"/>
    </source>
</evidence>
<feature type="compositionally biased region" description="Basic and acidic residues" evidence="1">
    <location>
        <begin position="35"/>
        <end position="46"/>
    </location>
</feature>
<gene>
    <name evidence="2" type="ORF">CVT26_012776</name>
</gene>
<reference evidence="2 3" key="1">
    <citation type="journal article" date="2018" name="Evol. Lett.">
        <title>Horizontal gene cluster transfer increased hallucinogenic mushroom diversity.</title>
        <authorList>
            <person name="Reynolds H.T."/>
            <person name="Vijayakumar V."/>
            <person name="Gluck-Thaler E."/>
            <person name="Korotkin H.B."/>
            <person name="Matheny P.B."/>
            <person name="Slot J.C."/>
        </authorList>
    </citation>
    <scope>NUCLEOTIDE SEQUENCE [LARGE SCALE GENOMIC DNA]</scope>
    <source>
        <strain evidence="2 3">SRW20</strain>
    </source>
</reference>
<feature type="region of interest" description="Disordered" evidence="1">
    <location>
        <begin position="22"/>
        <end position="94"/>
    </location>
</feature>
<organism evidence="2 3">
    <name type="scientific">Gymnopilus dilepis</name>
    <dbReference type="NCBI Taxonomy" id="231916"/>
    <lineage>
        <taxon>Eukaryota</taxon>
        <taxon>Fungi</taxon>
        <taxon>Dikarya</taxon>
        <taxon>Basidiomycota</taxon>
        <taxon>Agaricomycotina</taxon>
        <taxon>Agaricomycetes</taxon>
        <taxon>Agaricomycetidae</taxon>
        <taxon>Agaricales</taxon>
        <taxon>Agaricineae</taxon>
        <taxon>Hymenogastraceae</taxon>
        <taxon>Gymnopilus</taxon>
    </lineage>
</organism>
<comment type="caution">
    <text evidence="2">The sequence shown here is derived from an EMBL/GenBank/DDBJ whole genome shotgun (WGS) entry which is preliminary data.</text>
</comment>
<dbReference type="Proteomes" id="UP000284706">
    <property type="component" value="Unassembled WGS sequence"/>
</dbReference>
<protein>
    <submittedName>
        <fullName evidence="2">Uncharacterized protein</fullName>
    </submittedName>
</protein>
<proteinExistence type="predicted"/>
<name>A0A409Y424_9AGAR</name>
<dbReference type="AlphaFoldDB" id="A0A409Y424"/>
<keyword evidence="3" id="KW-1185">Reference proteome</keyword>
<sequence>MLDSCIGEGGRLDGRDVVYDHDLWRGRGGSGGGGGRREGEGLRDPTKTPIPKLACQRKRAEAPPSLPRRTAQHPPAFRFSSHARPPSAPANAER</sequence>